<proteinExistence type="predicted"/>
<evidence type="ECO:0000256" key="1">
    <source>
        <dbReference type="SAM" id="MobiDB-lite"/>
    </source>
</evidence>
<dbReference type="EMBL" id="ML993630">
    <property type="protein sequence ID" value="KAF2160062.1"/>
    <property type="molecule type" value="Genomic_DNA"/>
</dbReference>
<name>A0A6A6C2I0_ZASCE</name>
<sequence>MGSDVGNDVGNDTNSDAGSDMSNDMDITMGDEDIRKSSPVNSGGEEVVVVLDGRDKGGERGRQGDEAHANAQKVTARQNDEAKISETPSKLAVKDPFDRGRRVKKADARIKQSLRAGECPRYIWILSDKTLPQTGTDASSAESTLYDAGNSAATSLFEDANPR</sequence>
<gene>
    <name evidence="2" type="ORF">M409DRAFT_29510</name>
</gene>
<accession>A0A6A6C2I0</accession>
<evidence type="ECO:0000313" key="3">
    <source>
        <dbReference type="Proteomes" id="UP000799537"/>
    </source>
</evidence>
<evidence type="ECO:0000313" key="2">
    <source>
        <dbReference type="EMBL" id="KAF2160062.1"/>
    </source>
</evidence>
<protein>
    <submittedName>
        <fullName evidence="2">Uncharacterized protein</fullName>
    </submittedName>
</protein>
<organism evidence="2 3">
    <name type="scientific">Zasmidium cellare ATCC 36951</name>
    <dbReference type="NCBI Taxonomy" id="1080233"/>
    <lineage>
        <taxon>Eukaryota</taxon>
        <taxon>Fungi</taxon>
        <taxon>Dikarya</taxon>
        <taxon>Ascomycota</taxon>
        <taxon>Pezizomycotina</taxon>
        <taxon>Dothideomycetes</taxon>
        <taxon>Dothideomycetidae</taxon>
        <taxon>Mycosphaerellales</taxon>
        <taxon>Mycosphaerellaceae</taxon>
        <taxon>Zasmidium</taxon>
    </lineage>
</organism>
<dbReference type="Proteomes" id="UP000799537">
    <property type="component" value="Unassembled WGS sequence"/>
</dbReference>
<feature type="compositionally biased region" description="Polar residues" evidence="1">
    <location>
        <begin position="10"/>
        <end position="22"/>
    </location>
</feature>
<dbReference type="RefSeq" id="XP_033660951.1">
    <property type="nucleotide sequence ID" value="XM_033809503.1"/>
</dbReference>
<dbReference type="GeneID" id="54562775"/>
<feature type="compositionally biased region" description="Basic and acidic residues" evidence="1">
    <location>
        <begin position="52"/>
        <end position="68"/>
    </location>
</feature>
<feature type="region of interest" description="Disordered" evidence="1">
    <location>
        <begin position="1"/>
        <end position="84"/>
    </location>
</feature>
<keyword evidence="3" id="KW-1185">Reference proteome</keyword>
<dbReference type="AlphaFoldDB" id="A0A6A6C2I0"/>
<reference evidence="2" key="1">
    <citation type="journal article" date="2020" name="Stud. Mycol.">
        <title>101 Dothideomycetes genomes: a test case for predicting lifestyles and emergence of pathogens.</title>
        <authorList>
            <person name="Haridas S."/>
            <person name="Albert R."/>
            <person name="Binder M."/>
            <person name="Bloem J."/>
            <person name="Labutti K."/>
            <person name="Salamov A."/>
            <person name="Andreopoulos B."/>
            <person name="Baker S."/>
            <person name="Barry K."/>
            <person name="Bills G."/>
            <person name="Bluhm B."/>
            <person name="Cannon C."/>
            <person name="Castanera R."/>
            <person name="Culley D."/>
            <person name="Daum C."/>
            <person name="Ezra D."/>
            <person name="Gonzalez J."/>
            <person name="Henrissat B."/>
            <person name="Kuo A."/>
            <person name="Liang C."/>
            <person name="Lipzen A."/>
            <person name="Lutzoni F."/>
            <person name="Magnuson J."/>
            <person name="Mondo S."/>
            <person name="Nolan M."/>
            <person name="Ohm R."/>
            <person name="Pangilinan J."/>
            <person name="Park H.-J."/>
            <person name="Ramirez L."/>
            <person name="Alfaro M."/>
            <person name="Sun H."/>
            <person name="Tritt A."/>
            <person name="Yoshinaga Y."/>
            <person name="Zwiers L.-H."/>
            <person name="Turgeon B."/>
            <person name="Goodwin S."/>
            <person name="Spatafora J."/>
            <person name="Crous P."/>
            <person name="Grigoriev I."/>
        </authorList>
    </citation>
    <scope>NUCLEOTIDE SEQUENCE</scope>
    <source>
        <strain evidence="2">ATCC 36951</strain>
    </source>
</reference>